<dbReference type="Proteomes" id="UP001059252">
    <property type="component" value="Chromosome"/>
</dbReference>
<evidence type="ECO:0000313" key="3">
    <source>
        <dbReference type="Proteomes" id="UP001059252"/>
    </source>
</evidence>
<keyword evidence="3" id="KW-1185">Reference proteome</keyword>
<evidence type="ECO:0000313" key="2">
    <source>
        <dbReference type="EMBL" id="UVD81975.1"/>
    </source>
</evidence>
<evidence type="ECO:0008006" key="4">
    <source>
        <dbReference type="Google" id="ProtNLM"/>
    </source>
</evidence>
<dbReference type="RefSeq" id="WP_258211149.1">
    <property type="nucleotide sequence ID" value="NZ_CP102734.1"/>
</dbReference>
<name>A0ABY5RBI9_9MOLU</name>
<feature type="transmembrane region" description="Helical" evidence="1">
    <location>
        <begin position="73"/>
        <end position="97"/>
    </location>
</feature>
<evidence type="ECO:0000256" key="1">
    <source>
        <dbReference type="SAM" id="Phobius"/>
    </source>
</evidence>
<keyword evidence="1" id="KW-0472">Membrane</keyword>
<keyword evidence="1" id="KW-1133">Transmembrane helix</keyword>
<keyword evidence="1" id="KW-0812">Transmembrane</keyword>
<feature type="transmembrane region" description="Helical" evidence="1">
    <location>
        <begin position="31"/>
        <end position="53"/>
    </location>
</feature>
<sequence length="159" mass="18759">MKQVDQDLKIYMQQKLRSMEKQKKFAYRSNYVAKILTLTLNLIIIGLAIWALVYQIEIYQASDKKDFINEIGLTFFLALFIVLTFFITLGLSFYSAFMKFEDYKKAINEIEYISILLKEKPDYSINDFEKDLAGIQQAHLQKKKISKKEILIKFIMGEK</sequence>
<reference evidence="2" key="1">
    <citation type="submission" date="2022-08" db="EMBL/GenBank/DDBJ databases">
        <title>Complete genome of Mycoplasma iguanae type strain 2327.</title>
        <authorList>
            <person name="Spergser J."/>
        </authorList>
    </citation>
    <scope>NUCLEOTIDE SEQUENCE</scope>
    <source>
        <strain evidence="2">2327</strain>
    </source>
</reference>
<dbReference type="EMBL" id="CP102734">
    <property type="protein sequence ID" value="UVD81975.1"/>
    <property type="molecule type" value="Genomic_DNA"/>
</dbReference>
<gene>
    <name evidence="2" type="ORF">NV226_01560</name>
</gene>
<accession>A0ABY5RBI9</accession>
<organism evidence="2 3">
    <name type="scientific">Mycoplasma iguanae</name>
    <dbReference type="NCBI Taxonomy" id="292461"/>
    <lineage>
        <taxon>Bacteria</taxon>
        <taxon>Bacillati</taxon>
        <taxon>Mycoplasmatota</taxon>
        <taxon>Mollicutes</taxon>
        <taxon>Mycoplasmataceae</taxon>
        <taxon>Mycoplasma</taxon>
    </lineage>
</organism>
<proteinExistence type="predicted"/>
<protein>
    <recommendedName>
        <fullName evidence="4">DUF4231 domain-containing protein</fullName>
    </recommendedName>
</protein>